<dbReference type="Gene3D" id="2.30.42.10">
    <property type="match status" value="1"/>
</dbReference>
<dbReference type="InterPro" id="IPR036034">
    <property type="entry name" value="PDZ_sf"/>
</dbReference>
<gene>
    <name evidence="4" type="ORF">A2Y75_06315</name>
</gene>
<keyword evidence="1" id="KW-0645">Protease</keyword>
<protein>
    <recommendedName>
        <fullName evidence="3">PDZ domain-containing protein</fullName>
    </recommendedName>
</protein>
<comment type="caution">
    <text evidence="4">The sequence shown here is derived from an EMBL/GenBank/DDBJ whole genome shotgun (WGS) entry which is preliminary data.</text>
</comment>
<dbReference type="InterPro" id="IPR001940">
    <property type="entry name" value="Peptidase_S1C"/>
</dbReference>
<dbReference type="Proteomes" id="UP000177876">
    <property type="component" value="Unassembled WGS sequence"/>
</dbReference>
<dbReference type="PROSITE" id="PS50106">
    <property type="entry name" value="PDZ"/>
    <property type="match status" value="1"/>
</dbReference>
<evidence type="ECO:0000256" key="1">
    <source>
        <dbReference type="ARBA" id="ARBA00022670"/>
    </source>
</evidence>
<organism evidence="4 5">
    <name type="scientific">Candidatus Solincola sediminis</name>
    <dbReference type="NCBI Taxonomy" id="1797199"/>
    <lineage>
        <taxon>Bacteria</taxon>
        <taxon>Bacillati</taxon>
        <taxon>Actinomycetota</taxon>
        <taxon>Candidatus Geothermincolia</taxon>
        <taxon>Candidatus Geothermincolales</taxon>
        <taxon>Candidatus Geothermincolaceae</taxon>
        <taxon>Candidatus Solincola</taxon>
    </lineage>
</organism>
<name>A0A1F2WUK8_9ACTN</name>
<dbReference type="GO" id="GO:0004252">
    <property type="term" value="F:serine-type endopeptidase activity"/>
    <property type="evidence" value="ECO:0007669"/>
    <property type="project" value="InterPro"/>
</dbReference>
<dbReference type="InterPro" id="IPR001478">
    <property type="entry name" value="PDZ"/>
</dbReference>
<dbReference type="AlphaFoldDB" id="A0A1F2WUK8"/>
<evidence type="ECO:0000259" key="3">
    <source>
        <dbReference type="PROSITE" id="PS50106"/>
    </source>
</evidence>
<dbReference type="InterPro" id="IPR009003">
    <property type="entry name" value="Peptidase_S1_PA"/>
</dbReference>
<dbReference type="Pfam" id="PF13180">
    <property type="entry name" value="PDZ_2"/>
    <property type="match status" value="1"/>
</dbReference>
<dbReference type="PANTHER" id="PTHR43343">
    <property type="entry name" value="PEPTIDASE S12"/>
    <property type="match status" value="1"/>
</dbReference>
<dbReference type="Gene3D" id="2.40.10.120">
    <property type="match status" value="1"/>
</dbReference>
<proteinExistence type="predicted"/>
<dbReference type="PRINTS" id="PR00834">
    <property type="entry name" value="PROTEASES2C"/>
</dbReference>
<evidence type="ECO:0000256" key="2">
    <source>
        <dbReference type="ARBA" id="ARBA00022801"/>
    </source>
</evidence>
<dbReference type="SUPFAM" id="SSF50494">
    <property type="entry name" value="Trypsin-like serine proteases"/>
    <property type="match status" value="1"/>
</dbReference>
<dbReference type="SMART" id="SM00228">
    <property type="entry name" value="PDZ"/>
    <property type="match status" value="1"/>
</dbReference>
<accession>A0A1F2WUK8</accession>
<keyword evidence="2" id="KW-0378">Hydrolase</keyword>
<reference evidence="4 5" key="1">
    <citation type="journal article" date="2016" name="Nat. Commun.">
        <title>Thousands of microbial genomes shed light on interconnected biogeochemical processes in an aquifer system.</title>
        <authorList>
            <person name="Anantharaman K."/>
            <person name="Brown C.T."/>
            <person name="Hug L.A."/>
            <person name="Sharon I."/>
            <person name="Castelle C.J."/>
            <person name="Probst A.J."/>
            <person name="Thomas B.C."/>
            <person name="Singh A."/>
            <person name="Wilkins M.J."/>
            <person name="Karaoz U."/>
            <person name="Brodie E.L."/>
            <person name="Williams K.H."/>
            <person name="Hubbard S.S."/>
            <person name="Banfield J.F."/>
        </authorList>
    </citation>
    <scope>NUCLEOTIDE SEQUENCE [LARGE SCALE GENOMIC DNA]</scope>
</reference>
<dbReference type="SUPFAM" id="SSF50156">
    <property type="entry name" value="PDZ domain-like"/>
    <property type="match status" value="1"/>
</dbReference>
<dbReference type="GO" id="GO:0006508">
    <property type="term" value="P:proteolysis"/>
    <property type="evidence" value="ECO:0007669"/>
    <property type="project" value="UniProtKB-KW"/>
</dbReference>
<feature type="domain" description="PDZ" evidence="3">
    <location>
        <begin position="292"/>
        <end position="371"/>
    </location>
</feature>
<dbReference type="EMBL" id="MELK01000002">
    <property type="protein sequence ID" value="OFW60505.1"/>
    <property type="molecule type" value="Genomic_DNA"/>
</dbReference>
<dbReference type="STRING" id="1797197.A2Y75_06315"/>
<dbReference type="Pfam" id="PF13365">
    <property type="entry name" value="Trypsin_2"/>
    <property type="match status" value="1"/>
</dbReference>
<evidence type="ECO:0000313" key="5">
    <source>
        <dbReference type="Proteomes" id="UP000177876"/>
    </source>
</evidence>
<dbReference type="InterPro" id="IPR051201">
    <property type="entry name" value="Chloro_Bact_Ser_Proteases"/>
</dbReference>
<dbReference type="PANTHER" id="PTHR43343:SF3">
    <property type="entry name" value="PROTEASE DO-LIKE 8, CHLOROPLASTIC"/>
    <property type="match status" value="1"/>
</dbReference>
<sequence>MVDYFDPARIPPEPPFPSPPLRARKGRGILINVAVTIIVAVSVMLLLPLFFGSNPIDVLTRKTESQVQEVRTVEQRAVGAGQEAVVEAASKVLPSVVNIEVKATGFGGVSSAIGSGFIYRSDGYIVTNNHVVEDSSSIKVSLSDGSTYDAQVVGTDSDTDLAVIKIEASNLPAATLGSSADLVAGELAIAVGSPEGFEGSVTSGIVSALNRNISISSQESLFDVIQTDAAINPGNSGGPLCNSLGDIIGINTAIYSESGGYDGLGFAIPIDSAKPIIDQLIEKGSVIHAWLGLTGGTLTTDTAKRYDLPIEKGAIVQTVYSNAAAQKAGLQSGDIIVAIDGTEIDSMDQVVAEIRKRGVGDTITIDYYRDKDKKQTKATLEQKPTT</sequence>
<evidence type="ECO:0000313" key="4">
    <source>
        <dbReference type="EMBL" id="OFW60505.1"/>
    </source>
</evidence>